<evidence type="ECO:0000313" key="4">
    <source>
        <dbReference type="Proteomes" id="UP000092461"/>
    </source>
</evidence>
<keyword evidence="1 2" id="KW-0732">Signal</keyword>
<dbReference type="InterPro" id="IPR032675">
    <property type="entry name" value="LRR_dom_sf"/>
</dbReference>
<evidence type="ECO:0000256" key="2">
    <source>
        <dbReference type="SAM" id="SignalP"/>
    </source>
</evidence>
<feature type="signal peptide" evidence="2">
    <location>
        <begin position="1"/>
        <end position="30"/>
    </location>
</feature>
<protein>
    <submittedName>
        <fullName evidence="3">Uncharacterized protein</fullName>
    </submittedName>
</protein>
<dbReference type="AlphaFoldDB" id="A0A1B0EXT5"/>
<feature type="chain" id="PRO_5008407061" evidence="2">
    <location>
        <begin position="31"/>
        <end position="218"/>
    </location>
</feature>
<keyword evidence="4" id="KW-1185">Reference proteome</keyword>
<dbReference type="EMBL" id="AJWK01034484">
    <property type="status" value="NOT_ANNOTATED_CDS"/>
    <property type="molecule type" value="Genomic_DNA"/>
</dbReference>
<dbReference type="EnsemblMetazoa" id="LLOJ009854-RA">
    <property type="protein sequence ID" value="LLOJ009854-PA"/>
    <property type="gene ID" value="LLOJ009854"/>
</dbReference>
<dbReference type="VEuPathDB" id="VectorBase:LLONM1_008667"/>
<dbReference type="PANTHER" id="PTHR24373">
    <property type="entry name" value="SLIT RELATED LEUCINE-RICH REPEAT NEURONAL PROTEIN"/>
    <property type="match status" value="1"/>
</dbReference>
<dbReference type="VEuPathDB" id="VectorBase:LLOJ009854"/>
<dbReference type="Pfam" id="PF13855">
    <property type="entry name" value="LRR_8"/>
    <property type="match status" value="1"/>
</dbReference>
<dbReference type="PROSITE" id="PS51450">
    <property type="entry name" value="LRR"/>
    <property type="match status" value="1"/>
</dbReference>
<sequence length="218" mass="25754">MKKTKSSFVMEKLFLWISICVLFFATKTTGQDIQNKNIHCDKWDSIAEEHIEYSQHNDYDYYYRRHTTTRKTYTYTYECTVRNYEIASDRDYYIDKSDKIYKLTIEDSSMNGLPVKLFKHLTNLQTLIVKKTSLQHVDEIKLPKVTQIDLSENEIVSLHENTFAECSKLSEINLSNNNISILQGPFFDSNQEIKILDLSYNKITNIRNIHSMTFMLNL</sequence>
<evidence type="ECO:0000313" key="3">
    <source>
        <dbReference type="EnsemblMetazoa" id="LLOJ009854-PA"/>
    </source>
</evidence>
<evidence type="ECO:0000256" key="1">
    <source>
        <dbReference type="ARBA" id="ARBA00022729"/>
    </source>
</evidence>
<accession>A0A1B0EXT5</accession>
<dbReference type="PANTHER" id="PTHR24373:SF370">
    <property type="entry name" value="FISH-LIPS, ISOFORM E"/>
    <property type="match status" value="1"/>
</dbReference>
<dbReference type="InterPro" id="IPR050328">
    <property type="entry name" value="Dev_Immune_Receptor"/>
</dbReference>
<dbReference type="Proteomes" id="UP000092461">
    <property type="component" value="Unassembled WGS sequence"/>
</dbReference>
<reference evidence="3" key="1">
    <citation type="submission" date="2020-05" db="UniProtKB">
        <authorList>
            <consortium name="EnsemblMetazoa"/>
        </authorList>
    </citation>
    <scope>IDENTIFICATION</scope>
    <source>
        <strain evidence="3">Jacobina</strain>
    </source>
</reference>
<dbReference type="SUPFAM" id="SSF52058">
    <property type="entry name" value="L domain-like"/>
    <property type="match status" value="1"/>
</dbReference>
<name>A0A1B0EXT5_LUTLO</name>
<organism evidence="3 4">
    <name type="scientific">Lutzomyia longipalpis</name>
    <name type="common">Sand fly</name>
    <dbReference type="NCBI Taxonomy" id="7200"/>
    <lineage>
        <taxon>Eukaryota</taxon>
        <taxon>Metazoa</taxon>
        <taxon>Ecdysozoa</taxon>
        <taxon>Arthropoda</taxon>
        <taxon>Hexapoda</taxon>
        <taxon>Insecta</taxon>
        <taxon>Pterygota</taxon>
        <taxon>Neoptera</taxon>
        <taxon>Endopterygota</taxon>
        <taxon>Diptera</taxon>
        <taxon>Nematocera</taxon>
        <taxon>Psychodoidea</taxon>
        <taxon>Psychodidae</taxon>
        <taxon>Lutzomyia</taxon>
        <taxon>Lutzomyia</taxon>
    </lineage>
</organism>
<dbReference type="Gene3D" id="3.80.10.10">
    <property type="entry name" value="Ribonuclease Inhibitor"/>
    <property type="match status" value="1"/>
</dbReference>
<dbReference type="GO" id="GO:0005615">
    <property type="term" value="C:extracellular space"/>
    <property type="evidence" value="ECO:0007669"/>
    <property type="project" value="TreeGrafter"/>
</dbReference>
<dbReference type="InterPro" id="IPR001611">
    <property type="entry name" value="Leu-rich_rpt"/>
</dbReference>
<dbReference type="GO" id="GO:0031012">
    <property type="term" value="C:extracellular matrix"/>
    <property type="evidence" value="ECO:0007669"/>
    <property type="project" value="TreeGrafter"/>
</dbReference>
<proteinExistence type="predicted"/>